<organism evidence="8 9">
    <name type="scientific">Vagococcus vulneris</name>
    <dbReference type="NCBI Taxonomy" id="1977869"/>
    <lineage>
        <taxon>Bacteria</taxon>
        <taxon>Bacillati</taxon>
        <taxon>Bacillota</taxon>
        <taxon>Bacilli</taxon>
        <taxon>Lactobacillales</taxon>
        <taxon>Enterococcaceae</taxon>
        <taxon>Vagococcus</taxon>
    </lineage>
</organism>
<dbReference type="Proteomes" id="UP000287857">
    <property type="component" value="Unassembled WGS sequence"/>
</dbReference>
<dbReference type="InterPro" id="IPR029017">
    <property type="entry name" value="Enolase-like_N"/>
</dbReference>
<feature type="domain" description="Mandelate racemase/muconate lactonizing enzyme C-terminal" evidence="7">
    <location>
        <begin position="143"/>
        <end position="235"/>
    </location>
</feature>
<dbReference type="GO" id="GO:0046872">
    <property type="term" value="F:metal ion binding"/>
    <property type="evidence" value="ECO:0007669"/>
    <property type="project" value="UniProtKB-KW"/>
</dbReference>
<comment type="caution">
    <text evidence="8">The sequence shown here is derived from an EMBL/GenBank/DDBJ whole genome shotgun (WGS) entry which is preliminary data.</text>
</comment>
<dbReference type="PANTHER" id="PTHR48073:SF5">
    <property type="entry name" value="O-SUCCINYLBENZOATE SYNTHASE"/>
    <property type="match status" value="1"/>
</dbReference>
<sequence>MRITTIDRYFVTLPFVQPIVTSYGALTHKMADIIVIRDDFGNVGYGELTALEYPDYIEETLSGERLISEQCLIPLLRDRDINHPIEVKTLFSKIKGHNMAKSSLETAVWDLYAKQQKSSLSSLIGGTRTRALAGVSLGMMYEQSELVNRVSEYVEQGYQRVKLKVSPDWDVTPVTWIREAFPELPLIVDANSSYTWAQKGQLQTLDELGIVMLEQPFNTYDFLEHAKLQKLLNTRVCLDENIRRLDDCRLAEHLGSCRSINLKIPRVGGLTEALDILKFCREHDISVWLGGMYETGIGRALNVQFSAMSALKFPGDLAASSHYFKEDVIQEQFTVDNGSIEIPRGYGIGVSLK</sequence>
<dbReference type="InterPro" id="IPR013341">
    <property type="entry name" value="Mandelate_racemase_N_dom"/>
</dbReference>
<keyword evidence="9" id="KW-1185">Reference proteome</keyword>
<reference evidence="8 9" key="1">
    <citation type="submission" date="2017-05" db="EMBL/GenBank/DDBJ databases">
        <title>Vagococcus spp. assemblies.</title>
        <authorList>
            <person name="Gulvik C.A."/>
        </authorList>
    </citation>
    <scope>NUCLEOTIDE SEQUENCE [LARGE SCALE GENOMIC DNA]</scope>
    <source>
        <strain evidence="8 9">SS1995</strain>
    </source>
</reference>
<dbReference type="SUPFAM" id="SSF54826">
    <property type="entry name" value="Enolase N-terminal domain-like"/>
    <property type="match status" value="1"/>
</dbReference>
<dbReference type="AlphaFoldDB" id="A0A429ZY88"/>
<dbReference type="InterPro" id="IPR013342">
    <property type="entry name" value="Mandelate_racemase_C"/>
</dbReference>
<dbReference type="RefSeq" id="WP_125983838.1">
    <property type="nucleotide sequence ID" value="NZ_NGJS01000007.1"/>
</dbReference>
<dbReference type="GO" id="GO:0043748">
    <property type="term" value="F:O-succinylbenzoate synthase activity"/>
    <property type="evidence" value="ECO:0007669"/>
    <property type="project" value="UniProtKB-EC"/>
</dbReference>
<evidence type="ECO:0000256" key="4">
    <source>
        <dbReference type="ARBA" id="ARBA00023239"/>
    </source>
</evidence>
<dbReference type="InterPro" id="IPR029065">
    <property type="entry name" value="Enolase_C-like"/>
</dbReference>
<dbReference type="SFLD" id="SFLDF00009">
    <property type="entry name" value="o-succinylbenzoate_synthase"/>
    <property type="match status" value="1"/>
</dbReference>
<accession>A0A429ZY88</accession>
<dbReference type="Pfam" id="PF13378">
    <property type="entry name" value="MR_MLE_C"/>
    <property type="match status" value="1"/>
</dbReference>
<dbReference type="SFLD" id="SFLDS00001">
    <property type="entry name" value="Enolase"/>
    <property type="match status" value="1"/>
</dbReference>
<protein>
    <recommendedName>
        <fullName evidence="5 6">o-succinylbenzoate synthase</fullName>
        <ecNumber evidence="5 6">4.2.1.113</ecNumber>
    </recommendedName>
</protein>
<evidence type="ECO:0000256" key="1">
    <source>
        <dbReference type="ARBA" id="ARBA00001968"/>
    </source>
</evidence>
<dbReference type="Gene3D" id="3.30.390.10">
    <property type="entry name" value="Enolase-like, N-terminal domain"/>
    <property type="match status" value="1"/>
</dbReference>
<dbReference type="Gene3D" id="3.20.20.120">
    <property type="entry name" value="Enolase-like C-terminal domain"/>
    <property type="match status" value="1"/>
</dbReference>
<dbReference type="NCBIfam" id="TIGR01928">
    <property type="entry name" value="menC_lowGC_arch"/>
    <property type="match status" value="1"/>
</dbReference>
<evidence type="ECO:0000256" key="3">
    <source>
        <dbReference type="ARBA" id="ARBA00022842"/>
    </source>
</evidence>
<dbReference type="UniPathway" id="UPA01057">
    <property type="reaction ID" value="UER00165"/>
</dbReference>
<keyword evidence="4" id="KW-0456">Lyase</keyword>
<dbReference type="GO" id="GO:0009234">
    <property type="term" value="P:menaquinone biosynthetic process"/>
    <property type="evidence" value="ECO:0007669"/>
    <property type="project" value="UniProtKB-UniRule"/>
</dbReference>
<evidence type="ECO:0000256" key="5">
    <source>
        <dbReference type="ARBA" id="ARBA00029491"/>
    </source>
</evidence>
<dbReference type="EC" id="4.2.1.113" evidence="5 6"/>
<evidence type="ECO:0000259" key="7">
    <source>
        <dbReference type="SMART" id="SM00922"/>
    </source>
</evidence>
<evidence type="ECO:0000313" key="8">
    <source>
        <dbReference type="EMBL" id="RST98915.1"/>
    </source>
</evidence>
<dbReference type="InterPro" id="IPR010197">
    <property type="entry name" value="OSBS/NAAAR"/>
</dbReference>
<dbReference type="EMBL" id="NGJS01000007">
    <property type="protein sequence ID" value="RST98915.1"/>
    <property type="molecule type" value="Genomic_DNA"/>
</dbReference>
<evidence type="ECO:0000313" key="9">
    <source>
        <dbReference type="Proteomes" id="UP000287857"/>
    </source>
</evidence>
<gene>
    <name evidence="8" type="ORF">CBF37_05970</name>
</gene>
<dbReference type="SFLD" id="SFLDG00180">
    <property type="entry name" value="muconate_cycloisomerase"/>
    <property type="match status" value="1"/>
</dbReference>
<name>A0A429ZY88_9ENTE</name>
<dbReference type="InterPro" id="IPR036849">
    <property type="entry name" value="Enolase-like_C_sf"/>
</dbReference>
<keyword evidence="3" id="KW-0460">Magnesium</keyword>
<dbReference type="UniPathway" id="UPA00079"/>
<proteinExistence type="predicted"/>
<dbReference type="SMART" id="SM00922">
    <property type="entry name" value="MR_MLE"/>
    <property type="match status" value="1"/>
</dbReference>
<evidence type="ECO:0000256" key="6">
    <source>
        <dbReference type="NCBIfam" id="TIGR01928"/>
    </source>
</evidence>
<dbReference type="GO" id="GO:0016854">
    <property type="term" value="F:racemase and epimerase activity"/>
    <property type="evidence" value="ECO:0007669"/>
    <property type="project" value="UniProtKB-ARBA"/>
</dbReference>
<dbReference type="CDD" id="cd03317">
    <property type="entry name" value="NAAAR"/>
    <property type="match status" value="1"/>
</dbReference>
<dbReference type="Pfam" id="PF02746">
    <property type="entry name" value="MR_MLE_N"/>
    <property type="match status" value="1"/>
</dbReference>
<dbReference type="OrthoDB" id="9774531at2"/>
<dbReference type="PANTHER" id="PTHR48073">
    <property type="entry name" value="O-SUCCINYLBENZOATE SYNTHASE-RELATED"/>
    <property type="match status" value="1"/>
</dbReference>
<comment type="cofactor">
    <cofactor evidence="1">
        <name>a divalent metal cation</name>
        <dbReference type="ChEBI" id="CHEBI:60240"/>
    </cofactor>
</comment>
<evidence type="ECO:0000256" key="2">
    <source>
        <dbReference type="ARBA" id="ARBA00022723"/>
    </source>
</evidence>
<dbReference type="SUPFAM" id="SSF51604">
    <property type="entry name" value="Enolase C-terminal domain-like"/>
    <property type="match status" value="1"/>
</dbReference>
<keyword evidence="2" id="KW-0479">Metal-binding</keyword>